<feature type="non-terminal residue" evidence="2">
    <location>
        <position position="1"/>
    </location>
</feature>
<dbReference type="EMBL" id="JAPTMU010000008">
    <property type="protein sequence ID" value="KAJ4939322.1"/>
    <property type="molecule type" value="Genomic_DNA"/>
</dbReference>
<evidence type="ECO:0000256" key="1">
    <source>
        <dbReference type="SAM" id="MobiDB-lite"/>
    </source>
</evidence>
<keyword evidence="3" id="KW-1185">Reference proteome</keyword>
<reference evidence="2" key="1">
    <citation type="submission" date="2022-11" db="EMBL/GenBank/DDBJ databases">
        <title>Chromosome-level genome of Pogonophryne albipinna.</title>
        <authorList>
            <person name="Jo E."/>
        </authorList>
    </citation>
    <scope>NUCLEOTIDE SEQUENCE</scope>
    <source>
        <strain evidence="2">SGF0006</strain>
        <tissue evidence="2">Muscle</tissue>
    </source>
</reference>
<evidence type="ECO:0000313" key="3">
    <source>
        <dbReference type="Proteomes" id="UP001219934"/>
    </source>
</evidence>
<protein>
    <submittedName>
        <fullName evidence="2">Uncharacterized protein</fullName>
    </submittedName>
</protein>
<evidence type="ECO:0000313" key="2">
    <source>
        <dbReference type="EMBL" id="KAJ4939322.1"/>
    </source>
</evidence>
<name>A0AAD6B9H1_9TELE</name>
<organism evidence="2 3">
    <name type="scientific">Pogonophryne albipinna</name>
    <dbReference type="NCBI Taxonomy" id="1090488"/>
    <lineage>
        <taxon>Eukaryota</taxon>
        <taxon>Metazoa</taxon>
        <taxon>Chordata</taxon>
        <taxon>Craniata</taxon>
        <taxon>Vertebrata</taxon>
        <taxon>Euteleostomi</taxon>
        <taxon>Actinopterygii</taxon>
        <taxon>Neopterygii</taxon>
        <taxon>Teleostei</taxon>
        <taxon>Neoteleostei</taxon>
        <taxon>Acanthomorphata</taxon>
        <taxon>Eupercaria</taxon>
        <taxon>Perciformes</taxon>
        <taxon>Notothenioidei</taxon>
        <taxon>Pogonophryne</taxon>
    </lineage>
</organism>
<proteinExistence type="predicted"/>
<dbReference type="AlphaFoldDB" id="A0AAD6B9H1"/>
<dbReference type="Proteomes" id="UP001219934">
    <property type="component" value="Unassembled WGS sequence"/>
</dbReference>
<accession>A0AAD6B9H1</accession>
<feature type="region of interest" description="Disordered" evidence="1">
    <location>
        <begin position="93"/>
        <end position="125"/>
    </location>
</feature>
<sequence>MRSTVRHELSEAVTASEDRPREQWLFDYPAQAVLHRPSYTGRPTQAVLHGPLHRLSYTGRPPSYTGPYTGCPTQAVLRPTQAVLHRPLHRLSYTGRPPSYTGRPPSYRPSYTGRPTQAALHRPPYTGRPTVTQYHIVIFVFRTHPASLTVQAESVTAGRSQIFFYPYSVSMAVSEVDHYDIMKQGNSAITAHKST</sequence>
<comment type="caution">
    <text evidence="2">The sequence shown here is derived from an EMBL/GenBank/DDBJ whole genome shotgun (WGS) entry which is preliminary data.</text>
</comment>
<gene>
    <name evidence="2" type="ORF">JOQ06_028772</name>
</gene>